<feature type="coiled-coil region" evidence="14">
    <location>
        <begin position="979"/>
        <end position="1013"/>
    </location>
</feature>
<keyword evidence="17" id="KW-1185">Reference proteome</keyword>
<dbReference type="PANTHER" id="PTHR18867">
    <property type="entry name" value="RAD50"/>
    <property type="match status" value="1"/>
</dbReference>
<keyword evidence="5" id="KW-0158">Chromosome</keyword>
<name>A0ABR3A8S4_9AGAR</name>
<keyword evidence="6" id="KW-0479">Metal-binding</keyword>
<comment type="subcellular location">
    <subcellularLocation>
        <location evidence="3">Chromosome</location>
    </subcellularLocation>
    <subcellularLocation>
        <location evidence="2">Nucleus</location>
    </subcellularLocation>
</comment>
<dbReference type="PANTHER" id="PTHR18867:SF12">
    <property type="entry name" value="DNA REPAIR PROTEIN RAD50"/>
    <property type="match status" value="1"/>
</dbReference>
<feature type="coiled-coil region" evidence="14">
    <location>
        <begin position="477"/>
        <end position="541"/>
    </location>
</feature>
<dbReference type="Proteomes" id="UP001437256">
    <property type="component" value="Unassembled WGS sequence"/>
</dbReference>
<keyword evidence="8" id="KW-0378">Hydrolase</keyword>
<feature type="coiled-coil region" evidence="14">
    <location>
        <begin position="784"/>
        <end position="917"/>
    </location>
</feature>
<organism evidence="16 17">
    <name type="scientific">Marasmius tenuissimus</name>
    <dbReference type="NCBI Taxonomy" id="585030"/>
    <lineage>
        <taxon>Eukaryota</taxon>
        <taxon>Fungi</taxon>
        <taxon>Dikarya</taxon>
        <taxon>Basidiomycota</taxon>
        <taxon>Agaricomycotina</taxon>
        <taxon>Agaricomycetes</taxon>
        <taxon>Agaricomycetidae</taxon>
        <taxon>Agaricales</taxon>
        <taxon>Marasmiineae</taxon>
        <taxon>Marasmiaceae</taxon>
        <taxon>Marasmius</taxon>
    </lineage>
</organism>
<dbReference type="SUPFAM" id="SSF52540">
    <property type="entry name" value="P-loop containing nucleoside triphosphate hydrolases"/>
    <property type="match status" value="2"/>
</dbReference>
<comment type="catalytic activity">
    <reaction evidence="13">
        <text>ATP + H2O = ADP + phosphate + H(+)</text>
        <dbReference type="Rhea" id="RHEA:13065"/>
        <dbReference type="ChEBI" id="CHEBI:15377"/>
        <dbReference type="ChEBI" id="CHEBI:15378"/>
        <dbReference type="ChEBI" id="CHEBI:30616"/>
        <dbReference type="ChEBI" id="CHEBI:43474"/>
        <dbReference type="ChEBI" id="CHEBI:456216"/>
    </reaction>
</comment>
<accession>A0ABR3A8S4</accession>
<comment type="caution">
    <text evidence="16">The sequence shown here is derived from an EMBL/GenBank/DDBJ whole genome shotgun (WGS) entry which is preliminary data.</text>
</comment>
<reference evidence="16 17" key="1">
    <citation type="submission" date="2024-05" db="EMBL/GenBank/DDBJ databases">
        <title>A draft genome resource for the thread blight pathogen Marasmius tenuissimus strain MS-2.</title>
        <authorList>
            <person name="Yulfo-Soto G.E."/>
            <person name="Baruah I.K."/>
            <person name="Amoako-Attah I."/>
            <person name="Bukari Y."/>
            <person name="Meinhardt L.W."/>
            <person name="Bailey B.A."/>
            <person name="Cohen S.P."/>
        </authorList>
    </citation>
    <scope>NUCLEOTIDE SEQUENCE [LARGE SCALE GENOMIC DNA]</scope>
    <source>
        <strain evidence="16 17">MS-2</strain>
    </source>
</reference>
<feature type="coiled-coil region" evidence="14">
    <location>
        <begin position="276"/>
        <end position="345"/>
    </location>
</feature>
<keyword evidence="9" id="KW-0862">Zinc</keyword>
<evidence type="ECO:0000256" key="8">
    <source>
        <dbReference type="ARBA" id="ARBA00022801"/>
    </source>
</evidence>
<feature type="domain" description="Rad50/SbcC-type AAA" evidence="15">
    <location>
        <begin position="6"/>
        <end position="236"/>
    </location>
</feature>
<evidence type="ECO:0000256" key="11">
    <source>
        <dbReference type="ARBA" id="ARBA00023204"/>
    </source>
</evidence>
<keyword evidence="10 14" id="KW-0175">Coiled coil</keyword>
<dbReference type="Gene3D" id="3.40.50.300">
    <property type="entry name" value="P-loop containing nucleotide triphosphate hydrolases"/>
    <property type="match status" value="2"/>
</dbReference>
<evidence type="ECO:0000256" key="14">
    <source>
        <dbReference type="SAM" id="Coils"/>
    </source>
</evidence>
<evidence type="ECO:0000256" key="3">
    <source>
        <dbReference type="ARBA" id="ARBA00004286"/>
    </source>
</evidence>
<comment type="cofactor">
    <cofactor evidence="1">
        <name>Zn(2+)</name>
        <dbReference type="ChEBI" id="CHEBI:29105"/>
    </cofactor>
</comment>
<sequence>MASLNKLAIRGIRSFDDKQISVIEFFNPVTVIVGHNGSGKTTIIECLKYATTGDQPPNTRGGAFIHDPKMANEKEVKAQVKLRFHAANGTRMLAVRNLSVTAKKTTGLTMKTLESILALADENAEKGGKRGVISTKCAEMDTEIPQLLGVSKSVLENVIFCHQEDSYWPLAEPAALKKKFDDIFEATRYTKALDNIKGLRKDRVAELKAEKERLESLAREKNHADKLKKRINELSSNIAAKEVEYDDIKSQYDAVAESNTKFREFALLFREIYLKVENLEARKVTLQNDLEESKMNLKEMPGSKEELESQLESFDERLNRQKAQRKRYANDLEDVQQELKAGNKRQMDLYQEKAAHTHEAEAQQQRLKDRAAKIREIGESHDLKGFSQDSFDRDQVLRFVSELEAHLRNQKASVEKLQGERRVKQEEYNAKSRKLTQEFAKQQSASTTLKEQMSQRTKSIDEAERALEEYVSAPSQLSTLQDDIEEKNKRAAKVRADYKAAKHDEKLSGINEKKRMAEHRRDDLTAELKALNTQVEIHARLGYKKKDLKAKMTEIDHALEATNSKLQRLGAKEVKMDNVAKEVNSLIVHKEDELARCESKANDASKELQALESTLASLEKQVAAHEEEAQGIQERITRDLKEGQYESLEEALNLATSSLESTREKLSKSSSKVLEDLLERGKKNKSCPSCARSMNTSELQVFKNHLQKEIDECAPSKLKELNSELAQWTQELEFLQDLRPAQTQLLKLTNGDIPKLDKEIEAVQSQITDASKVADEAVEKVRVLKKQQRDVQSLSDSAKTVERLHKDVEKLQVDIDSSEKELSATGTTRTPDDVQTEIDQVSAEIQKYEKESRNVSAEKERANNFQRNLDNEIHSLQLQERDLQSKVKEKTTLEQQIEGWKNDIKEMGQNLKLAEAHVAEAQGPIDALDAEHQEQDADLERQVSLEEQKLQEMRFSADQFKGMNKEIERYVRDRREERMHECAEKLRQQEVRLKELTEREKQCRKDIEIADKELSESTLHEKNLRDNIRALKLARDIEATQVEINTHDVDQAARAKQDYQDKWPGFKKREDDLHQQYSHIAGEISSKKSQLATWETDLKKDFKDIYKRYTEQLVRVKMSDMANNDLEKYAKALDNAIMKYHGLKMEEVNDTMRHLWNKTYQGTDIDGIKIRSDVEGGASKRSYNYRVSLFSTGMNPPLLILCLFEQVVMTKDQVEMDMRGRCSAGQKMLASIIIRLALSDSFGQNCGILALDEPTNALDTENIDALASSLVDIINERKNHSNFQLIIITHDENFLRKLGQSDVMEYYWRVSRDARQKSVIERQRFR</sequence>
<dbReference type="InterPro" id="IPR004584">
    <property type="entry name" value="Rad50_eukaryotes"/>
</dbReference>
<evidence type="ECO:0000256" key="7">
    <source>
        <dbReference type="ARBA" id="ARBA00022763"/>
    </source>
</evidence>
<feature type="coiled-coil region" evidence="14">
    <location>
        <begin position="200"/>
        <end position="251"/>
    </location>
</feature>
<evidence type="ECO:0000256" key="13">
    <source>
        <dbReference type="ARBA" id="ARBA00049360"/>
    </source>
</evidence>
<evidence type="ECO:0000313" key="16">
    <source>
        <dbReference type="EMBL" id="KAL0069769.1"/>
    </source>
</evidence>
<keyword evidence="12" id="KW-0539">Nucleus</keyword>
<feature type="coiled-coil region" evidence="14">
    <location>
        <begin position="400"/>
        <end position="434"/>
    </location>
</feature>
<evidence type="ECO:0000256" key="6">
    <source>
        <dbReference type="ARBA" id="ARBA00022723"/>
    </source>
</evidence>
<evidence type="ECO:0000256" key="1">
    <source>
        <dbReference type="ARBA" id="ARBA00001947"/>
    </source>
</evidence>
<dbReference type="Gene3D" id="1.10.287.1490">
    <property type="match status" value="2"/>
</dbReference>
<dbReference type="InterPro" id="IPR027417">
    <property type="entry name" value="P-loop_NTPase"/>
</dbReference>
<protein>
    <submittedName>
        <fullName evidence="16">DNA repair protein rad50</fullName>
    </submittedName>
</protein>
<evidence type="ECO:0000256" key="12">
    <source>
        <dbReference type="ARBA" id="ARBA00023242"/>
    </source>
</evidence>
<dbReference type="Pfam" id="PF13476">
    <property type="entry name" value="AAA_23"/>
    <property type="match status" value="1"/>
</dbReference>
<evidence type="ECO:0000256" key="5">
    <source>
        <dbReference type="ARBA" id="ARBA00022454"/>
    </source>
</evidence>
<dbReference type="EMBL" id="JBBXMP010000010">
    <property type="protein sequence ID" value="KAL0069769.1"/>
    <property type="molecule type" value="Genomic_DNA"/>
</dbReference>
<evidence type="ECO:0000259" key="15">
    <source>
        <dbReference type="Pfam" id="PF13476"/>
    </source>
</evidence>
<evidence type="ECO:0000313" key="17">
    <source>
        <dbReference type="Proteomes" id="UP001437256"/>
    </source>
</evidence>
<evidence type="ECO:0000256" key="9">
    <source>
        <dbReference type="ARBA" id="ARBA00022833"/>
    </source>
</evidence>
<comment type="similarity">
    <text evidence="4">Belongs to the SMC family. RAD50 subfamily.</text>
</comment>
<feature type="coiled-coil region" evidence="14">
    <location>
        <begin position="587"/>
        <end position="665"/>
    </location>
</feature>
<evidence type="ECO:0000256" key="2">
    <source>
        <dbReference type="ARBA" id="ARBA00004123"/>
    </source>
</evidence>
<evidence type="ECO:0000256" key="4">
    <source>
        <dbReference type="ARBA" id="ARBA00009439"/>
    </source>
</evidence>
<dbReference type="NCBIfam" id="TIGR00606">
    <property type="entry name" value="rad50"/>
    <property type="match status" value="1"/>
</dbReference>
<gene>
    <name evidence="16" type="primary">RAD50</name>
    <name evidence="16" type="ORF">AAF712_003038</name>
</gene>
<keyword evidence="7" id="KW-0227">DNA damage</keyword>
<dbReference type="InterPro" id="IPR038729">
    <property type="entry name" value="Rad50/SbcC_AAA"/>
</dbReference>
<keyword evidence="11" id="KW-0234">DNA repair</keyword>
<evidence type="ECO:0000256" key="10">
    <source>
        <dbReference type="ARBA" id="ARBA00023054"/>
    </source>
</evidence>
<proteinExistence type="inferred from homology"/>